<feature type="transmembrane region" description="Helical" evidence="5">
    <location>
        <begin position="105"/>
        <end position="122"/>
    </location>
</feature>
<feature type="region of interest" description="Disordered" evidence="4">
    <location>
        <begin position="1118"/>
        <end position="1163"/>
    </location>
</feature>
<accession>A0ABQ9XU33</accession>
<dbReference type="Pfam" id="PF25474">
    <property type="entry name" value="TPR_TmcB"/>
    <property type="match status" value="1"/>
</dbReference>
<dbReference type="InterPro" id="IPR012827">
    <property type="entry name" value="Hemerythrin_metal-bd"/>
</dbReference>
<feature type="transmembrane region" description="Helical" evidence="5">
    <location>
        <begin position="234"/>
        <end position="254"/>
    </location>
</feature>
<dbReference type="InterPro" id="IPR057352">
    <property type="entry name" value="TPR_TmcB/C"/>
</dbReference>
<proteinExistence type="inferred from homology"/>
<dbReference type="PANTHER" id="PTHR31600">
    <property type="entry name" value="TINY MACROCYSTS PROTEIN B-RELATED"/>
    <property type="match status" value="1"/>
</dbReference>
<feature type="transmembrane region" description="Helical" evidence="5">
    <location>
        <begin position="62"/>
        <end position="85"/>
    </location>
</feature>
<feature type="transmembrane region" description="Helical" evidence="5">
    <location>
        <begin position="142"/>
        <end position="168"/>
    </location>
</feature>
<feature type="transmembrane region" description="Helical" evidence="5">
    <location>
        <begin position="209"/>
        <end position="227"/>
    </location>
</feature>
<feature type="transmembrane region" description="Helical" evidence="5">
    <location>
        <begin position="39"/>
        <end position="56"/>
    </location>
</feature>
<feature type="transmembrane region" description="Helical" evidence="5">
    <location>
        <begin position="1341"/>
        <end position="1366"/>
    </location>
</feature>
<reference evidence="7 8" key="1">
    <citation type="journal article" date="2022" name="bioRxiv">
        <title>Genomics of Preaxostyla Flagellates Illuminates Evolutionary Transitions and the Path Towards Mitochondrial Loss.</title>
        <authorList>
            <person name="Novak L.V.F."/>
            <person name="Treitli S.C."/>
            <person name="Pyrih J."/>
            <person name="Halakuc P."/>
            <person name="Pipaliya S.V."/>
            <person name="Vacek V."/>
            <person name="Brzon O."/>
            <person name="Soukal P."/>
            <person name="Eme L."/>
            <person name="Dacks J.B."/>
            <person name="Karnkowska A."/>
            <person name="Elias M."/>
            <person name="Hampl V."/>
        </authorList>
    </citation>
    <scope>NUCLEOTIDE SEQUENCE [LARGE SCALE GENOMIC DNA]</scope>
    <source>
        <strain evidence="7">NAU3</strain>
        <tissue evidence="7">Gut</tissue>
    </source>
</reference>
<evidence type="ECO:0000313" key="8">
    <source>
        <dbReference type="Proteomes" id="UP001281761"/>
    </source>
</evidence>
<keyword evidence="2" id="KW-0479">Metal-binding</keyword>
<evidence type="ECO:0000256" key="3">
    <source>
        <dbReference type="ARBA" id="ARBA00023004"/>
    </source>
</evidence>
<feature type="transmembrane region" description="Helical" evidence="5">
    <location>
        <begin position="12"/>
        <end position="32"/>
    </location>
</feature>
<dbReference type="InterPro" id="IPR052994">
    <property type="entry name" value="Tiny_macrocysts_regulators"/>
</dbReference>
<feature type="region of interest" description="Disordered" evidence="4">
    <location>
        <begin position="990"/>
        <end position="1015"/>
    </location>
</feature>
<organism evidence="7 8">
    <name type="scientific">Blattamonas nauphoetae</name>
    <dbReference type="NCBI Taxonomy" id="2049346"/>
    <lineage>
        <taxon>Eukaryota</taxon>
        <taxon>Metamonada</taxon>
        <taxon>Preaxostyla</taxon>
        <taxon>Oxymonadida</taxon>
        <taxon>Blattamonas</taxon>
    </lineage>
</organism>
<keyword evidence="8" id="KW-1185">Reference proteome</keyword>
<dbReference type="EMBL" id="JARBJD010000072">
    <property type="protein sequence ID" value="KAK2954979.1"/>
    <property type="molecule type" value="Genomic_DNA"/>
</dbReference>
<evidence type="ECO:0000256" key="1">
    <source>
        <dbReference type="ARBA" id="ARBA00010587"/>
    </source>
</evidence>
<comment type="caution">
    <text evidence="7">The sequence shown here is derived from an EMBL/GenBank/DDBJ whole genome shotgun (WGS) entry which is preliminary data.</text>
</comment>
<dbReference type="PANTHER" id="PTHR31600:SF2">
    <property type="entry name" value="GAMETE ENRICHED GENE 10 PROTEIN-RELATED"/>
    <property type="match status" value="1"/>
</dbReference>
<name>A0ABQ9XU33_9EUKA</name>
<dbReference type="Gene3D" id="1.20.120.50">
    <property type="entry name" value="Hemerythrin-like"/>
    <property type="match status" value="1"/>
</dbReference>
<feature type="transmembrane region" description="Helical" evidence="5">
    <location>
        <begin position="266"/>
        <end position="288"/>
    </location>
</feature>
<keyword evidence="5" id="KW-1133">Transmembrane helix</keyword>
<feature type="compositionally biased region" description="Polar residues" evidence="4">
    <location>
        <begin position="1133"/>
        <end position="1142"/>
    </location>
</feature>
<feature type="transmembrane region" description="Helical" evidence="5">
    <location>
        <begin position="1581"/>
        <end position="1606"/>
    </location>
</feature>
<dbReference type="InterPro" id="IPR035938">
    <property type="entry name" value="Hemerythrin-like_sf"/>
</dbReference>
<keyword evidence="5" id="KW-0812">Transmembrane</keyword>
<dbReference type="SUPFAM" id="SSF47188">
    <property type="entry name" value="Hemerythrin-like"/>
    <property type="match status" value="1"/>
</dbReference>
<feature type="transmembrane region" description="Helical" evidence="5">
    <location>
        <begin position="1372"/>
        <end position="1394"/>
    </location>
</feature>
<keyword evidence="5" id="KW-0472">Membrane</keyword>
<evidence type="ECO:0000313" key="7">
    <source>
        <dbReference type="EMBL" id="KAK2954979.1"/>
    </source>
</evidence>
<dbReference type="Proteomes" id="UP001281761">
    <property type="component" value="Unassembled WGS sequence"/>
</dbReference>
<feature type="transmembrane region" description="Helical" evidence="5">
    <location>
        <begin position="180"/>
        <end position="203"/>
    </location>
</feature>
<feature type="transmembrane region" description="Helical" evidence="5">
    <location>
        <begin position="786"/>
        <end position="813"/>
    </location>
</feature>
<dbReference type="CDD" id="cd12107">
    <property type="entry name" value="Hemerythrin"/>
    <property type="match status" value="1"/>
</dbReference>
<gene>
    <name evidence="7" type="ORF">BLNAU_10119</name>
</gene>
<evidence type="ECO:0000259" key="6">
    <source>
        <dbReference type="Pfam" id="PF25474"/>
    </source>
</evidence>
<comment type="similarity">
    <text evidence="1">Belongs to the hemerythrin family.</text>
</comment>
<protein>
    <recommendedName>
        <fullName evidence="6">TmcB/TmcC TPR repeats domain-containing protein</fullName>
    </recommendedName>
</protein>
<evidence type="ECO:0000256" key="4">
    <source>
        <dbReference type="SAM" id="MobiDB-lite"/>
    </source>
</evidence>
<evidence type="ECO:0000256" key="5">
    <source>
        <dbReference type="SAM" id="Phobius"/>
    </source>
</evidence>
<feature type="domain" description="TmcB/TmcC TPR repeats" evidence="6">
    <location>
        <begin position="454"/>
        <end position="547"/>
    </location>
</feature>
<feature type="compositionally biased region" description="Basic residues" evidence="4">
    <location>
        <begin position="994"/>
        <end position="1006"/>
    </location>
</feature>
<sequence length="1783" mass="201412">MYHQPRYPSSFLNSVVVSLFVLEFLATSVYGASFPNKMTIGWIVGFFDFSSFLSLFNNAVLVFVVVALSIILLQTTLMFLMAATIKTVHQRAPWISPLTVKWNRLFYTLLYIPILSILITPLDCHNSATRVNPAQPCWNPLHITLTILGCVFYLIHTLTGTLYSYYIFPHNQKQGGFDASLSGWPGAILSVFVSSQVLFTRVFSFSQGWRLICTIIPSFAMVLYYTLYQPYYRLLPNFVYCSMILAYFLIRTAVEITNIVTSPTAVLVTWVVILVVVIGAIISIYFLMRKLEKHFFILPKSGNIPIVMQLQTNPSSVPDELFNKQQRLIESRLSSEFRVERTMRIMNTHTPKDTDYVEYLTYLFNTSLIKFPKNPKLIHYFGLFTQQYRKQPKKAAKLRSLSTHYNPPYYIRFIHYADEHSQSLKINPGDSGFDMTDPTHSSKLVITSPANRALLQETLSAHRQTQNSTKEFWNTILQFNSKHAGLMHLLEQIVKARNKARNGYNELLKMHQHNPFLLRLYANLLRDLSDDQEMAEELTHLADQIEDVPDETDMNDGASRISMMKKKKKPSKMIDGIVPGMGGSSAQTKSNRSFIPCELLFHVLLLVMSSVGCIVIQNLLGTNQECIDNQHTIFEIGRRLNHITLYSKFYFVHVSPLYTAPTSSPYFPSKEECIGNLSALSTNIVSNLRDLLVQSSSRVWELQDTPLFLVSYSSNIISNEWFSTFTIFDTISHITYASLTASEETNTTSQPFLDRLAEPIINVPTGVMESLKRMLLLYVQEGHKNVILVVGAHLVNVVIVQLVCFVVILALAWRMAVKARRKKTQAFQLLLSIRKPEVYRNKLALMTSTNEMESIEQKWDSVNRQNEEWLNRNSTLQNLHGENGEEDDEEMEEEEEIVYAEEPVRVTVLNGCIETGGTFKLKDLLDPHPPPPRPPRILKEILPSIFVGESHTISKKLIKMNFRRKKKVVIKKEVQQNEDQIEAEGMQMKEGVATKRKARKRKRRRGDKSFSENLSSEFVSQDTTLAPTLPNSHSHIYMPSLQSMTTLPPSNSAAYYSTEAFSPHPPNSAIFPAVPSPFLTDSAAFLAQMQNHPLPIGLKQFSRHSSARFEPIENISLTRHSSDMHSDPASELASPNHNQTSLLYPDANPNESDPLGSGGHRTLRSRSLQGFASVTDLASLQQSFSPPPTLDARVFSKSQAVMPKVQVHGMHRMNPHAFNKFNSISDASGSYPMFASSGESSGPTTQRSVNKHQFSAEQDFPSSIISNPTVTATNHPLGNGNKDANEVINHDDDEEWQENEQRGIVRDAIADEAWQTQLGDSIVQMEENLAKLPNGVDATTVCLIIVIGLPILSSMVLSAVFLPLVVPAVHDAAASHLVWTNTMLQYYQCVLFVFQQMWNEGEITLKNTSPPDQSLFSSTILKDYSHLGTDPVALHTLISNSYDLFQSLYRRSLNGTNTLENEADSKLVMLVKRSQPEVDLATLMTKDGKNSFQCTLDTGDACPEDRIKQLDSVVDLNIVQSRMERLFERMKAMPAVGGAALDVDWEFLLSVSIFDMDYFMRLHETGFLDSFAVRMERVNTVVMVVMSVQLVCVACSFFAGVVPLLFATRRANKISSLIISFLPSDAADDDFVMNEEMLTNVAQLDAEREALLDEMKMIVEGVRRFSPLSELQSMLAEFAVNTRTVFKHEEATMVEQNYESALLEEHKLEHLRIRQRITMLTDSLLDKDRNVAFASLALFVSLLEKHFQDSDGDVGLFVAEQKVSLDINPFESEDLLAIEETHS</sequence>
<evidence type="ECO:0000256" key="2">
    <source>
        <dbReference type="ARBA" id="ARBA00022723"/>
    </source>
</evidence>
<keyword evidence="3" id="KW-0408">Iron</keyword>